<dbReference type="GO" id="GO:0030288">
    <property type="term" value="C:outer membrane-bounded periplasmic space"/>
    <property type="evidence" value="ECO:0007669"/>
    <property type="project" value="TreeGrafter"/>
</dbReference>
<keyword evidence="12" id="KW-1185">Reference proteome</keyword>
<dbReference type="EMBL" id="CP004121">
    <property type="protein sequence ID" value="AGF57508.1"/>
    <property type="molecule type" value="Genomic_DNA"/>
</dbReference>
<comment type="subcellular location">
    <subcellularLocation>
        <location evidence="1">Cell envelope</location>
    </subcellularLocation>
</comment>
<dbReference type="OrthoDB" id="1888286at2"/>
<dbReference type="InterPro" id="IPR028082">
    <property type="entry name" value="Peripla_BP_I"/>
</dbReference>
<comment type="subunit">
    <text evidence="8">The ABC transporter complex is composed of one ATP-binding protein (MglA), two transmembrane proteins (MglC) and a solute-binding protein (MglB).</text>
</comment>
<keyword evidence="4" id="KW-0479">Metal-binding</keyword>
<dbReference type="PATRIC" id="fig|931276.5.peg.3781"/>
<evidence type="ECO:0000313" key="12">
    <source>
        <dbReference type="Proteomes" id="UP000011728"/>
    </source>
</evidence>
<evidence type="ECO:0000256" key="6">
    <source>
        <dbReference type="ARBA" id="ARBA00022764"/>
    </source>
</evidence>
<evidence type="ECO:0000256" key="1">
    <source>
        <dbReference type="ARBA" id="ARBA00004196"/>
    </source>
</evidence>
<organism evidence="11 12">
    <name type="scientific">Clostridium saccharoperbutylacetonicum N1-4(HMT)</name>
    <dbReference type="NCBI Taxonomy" id="931276"/>
    <lineage>
        <taxon>Bacteria</taxon>
        <taxon>Bacillati</taxon>
        <taxon>Bacillota</taxon>
        <taxon>Clostridia</taxon>
        <taxon>Eubacteriales</taxon>
        <taxon>Clostridiaceae</taxon>
        <taxon>Clostridium</taxon>
    </lineage>
</organism>
<accession>M1MMR1</accession>
<dbReference type="Gene3D" id="3.40.50.2300">
    <property type="match status" value="2"/>
</dbReference>
<dbReference type="GO" id="GO:0046872">
    <property type="term" value="F:metal ion binding"/>
    <property type="evidence" value="ECO:0007669"/>
    <property type="project" value="UniProtKB-KW"/>
</dbReference>
<evidence type="ECO:0000256" key="4">
    <source>
        <dbReference type="ARBA" id="ARBA00022723"/>
    </source>
</evidence>
<keyword evidence="2" id="KW-0813">Transport</keyword>
<dbReference type="PANTHER" id="PTHR30036:SF2">
    <property type="entry name" value="D-GALACTOSE_METHYL-GALACTOSIDE BINDING PERIPLASMIC PROTEIN MGLB"/>
    <property type="match status" value="1"/>
</dbReference>
<gene>
    <name evidence="11" type="primary">mglB8</name>
    <name evidence="11" type="ORF">Cspa_c37480</name>
</gene>
<name>M1MMR1_9CLOT</name>
<evidence type="ECO:0000256" key="5">
    <source>
        <dbReference type="ARBA" id="ARBA00022729"/>
    </source>
</evidence>
<evidence type="ECO:0000313" key="11">
    <source>
        <dbReference type="EMBL" id="AGF57508.1"/>
    </source>
</evidence>
<dbReference type="InterPro" id="IPR025997">
    <property type="entry name" value="SBP_2_dom"/>
</dbReference>
<dbReference type="InterPro" id="IPR044085">
    <property type="entry name" value="MglB-like_PBP1"/>
</dbReference>
<dbReference type="HOGENOM" id="CLU_037628_3_1_9"/>
<evidence type="ECO:0000259" key="10">
    <source>
        <dbReference type="Pfam" id="PF13407"/>
    </source>
</evidence>
<reference evidence="11 12" key="1">
    <citation type="submission" date="2013-02" db="EMBL/GenBank/DDBJ databases">
        <title>Genome sequence of Clostridium saccharoperbutylacetonicum N1-4(HMT).</title>
        <authorList>
            <person name="Poehlein A."/>
            <person name="Daniel R."/>
        </authorList>
    </citation>
    <scope>NUCLEOTIDE SEQUENCE [LARGE SCALE GENOMIC DNA]</scope>
    <source>
        <strain evidence="12">N1-4(HMT)</strain>
    </source>
</reference>
<dbReference type="InterPro" id="IPR050555">
    <property type="entry name" value="Bact_Solute-Bind_Prot2"/>
</dbReference>
<keyword evidence="5" id="KW-0732">Signal</keyword>
<protein>
    <recommendedName>
        <fullName evidence="9">D-galactose/methyl-galactoside binding periplasmic protein MglB</fullName>
    </recommendedName>
</protein>
<dbReference type="PANTHER" id="PTHR30036">
    <property type="entry name" value="D-XYLOSE-BINDING PERIPLASMIC PROTEIN"/>
    <property type="match status" value="1"/>
</dbReference>
<feature type="domain" description="Periplasmic binding protein" evidence="10">
    <location>
        <begin position="39"/>
        <end position="321"/>
    </location>
</feature>
<keyword evidence="3" id="KW-0762">Sugar transport</keyword>
<dbReference type="AlphaFoldDB" id="M1MMR1"/>
<sequence length="350" mass="39142">MKIFKKILSLTFISIFLLQSINKTTYAIPNSSSQTPLKVAVFLDSFNDIFISNVKKDLEDIQSENENKVQFTFFNANGNQVIQNEDIDKALKENFDLLVLNPVSTNIDQLQDTLNKIAQKNIPLILYYAKTNPIINFVKNYHNSIIIDTDVNQSGILQGKILVDTWNANKKDLDRNKDNIIQYVMLKGPTNSPETIARTKYAISAINEAGIKTQELLTIPCNWEEECARISIESSLLTLDGKIEAIISNNDAMAIGAIESLQKYGYNTGDKFKYIPVVGIDGLSKAKELIDQGIMTGTVVQDSRAHANAIYTIGLNLISGNTPLNGTNYKFDETGVTINMPYTEYKPHKQ</sequence>
<proteinExistence type="predicted"/>
<dbReference type="CDD" id="cd01539">
    <property type="entry name" value="PBP1_GGBP"/>
    <property type="match status" value="1"/>
</dbReference>
<dbReference type="SUPFAM" id="SSF53822">
    <property type="entry name" value="Periplasmic binding protein-like I"/>
    <property type="match status" value="1"/>
</dbReference>
<dbReference type="RefSeq" id="WP_015393823.1">
    <property type="nucleotide sequence ID" value="NC_020291.1"/>
</dbReference>
<dbReference type="Pfam" id="PF13407">
    <property type="entry name" value="Peripla_BP_4"/>
    <property type="match status" value="1"/>
</dbReference>
<dbReference type="STRING" id="36745.CLSAP_35210"/>
<evidence type="ECO:0000256" key="7">
    <source>
        <dbReference type="ARBA" id="ARBA00022837"/>
    </source>
</evidence>
<dbReference type="Proteomes" id="UP000011728">
    <property type="component" value="Chromosome"/>
</dbReference>
<keyword evidence="6" id="KW-0574">Periplasm</keyword>
<dbReference type="GO" id="GO:0030246">
    <property type="term" value="F:carbohydrate binding"/>
    <property type="evidence" value="ECO:0007669"/>
    <property type="project" value="InterPro"/>
</dbReference>
<dbReference type="eggNOG" id="COG1879">
    <property type="taxonomic scope" value="Bacteria"/>
</dbReference>
<evidence type="ECO:0000256" key="2">
    <source>
        <dbReference type="ARBA" id="ARBA00022448"/>
    </source>
</evidence>
<keyword evidence="7" id="KW-0106">Calcium</keyword>
<evidence type="ECO:0000256" key="3">
    <source>
        <dbReference type="ARBA" id="ARBA00022597"/>
    </source>
</evidence>
<evidence type="ECO:0000256" key="9">
    <source>
        <dbReference type="ARBA" id="ARBA00034344"/>
    </source>
</evidence>
<dbReference type="KEGG" id="csr:Cspa_c37480"/>
<evidence type="ECO:0000256" key="8">
    <source>
        <dbReference type="ARBA" id="ARBA00034323"/>
    </source>
</evidence>